<name>A0ACA9YG23_9ASCO</name>
<keyword evidence="2" id="KW-1185">Reference proteome</keyword>
<gene>
    <name evidence="1" type="ORF">CLIB1444_16S00804</name>
</gene>
<reference evidence="1" key="1">
    <citation type="submission" date="2022-06" db="EMBL/GenBank/DDBJ databases">
        <authorList>
            <person name="Legras J.-L."/>
            <person name="Devillers H."/>
            <person name="Grondin C."/>
        </authorList>
    </citation>
    <scope>NUCLEOTIDE SEQUENCE</scope>
    <source>
        <strain evidence="1">CLIB 1444</strain>
    </source>
</reference>
<evidence type="ECO:0000313" key="1">
    <source>
        <dbReference type="EMBL" id="CAH6723527.1"/>
    </source>
</evidence>
<dbReference type="Proteomes" id="UP001152531">
    <property type="component" value="Unassembled WGS sequence"/>
</dbReference>
<organism evidence="1 2">
    <name type="scientific">[Candida] jaroonii</name>
    <dbReference type="NCBI Taxonomy" id="467808"/>
    <lineage>
        <taxon>Eukaryota</taxon>
        <taxon>Fungi</taxon>
        <taxon>Dikarya</taxon>
        <taxon>Ascomycota</taxon>
        <taxon>Saccharomycotina</taxon>
        <taxon>Pichiomycetes</taxon>
        <taxon>Debaryomycetaceae</taxon>
        <taxon>Yamadazyma</taxon>
    </lineage>
</organism>
<protein>
    <submittedName>
        <fullName evidence="1">Uncharacterized protein</fullName>
    </submittedName>
</protein>
<evidence type="ECO:0000313" key="2">
    <source>
        <dbReference type="Proteomes" id="UP001152531"/>
    </source>
</evidence>
<comment type="caution">
    <text evidence="1">The sequence shown here is derived from an EMBL/GenBank/DDBJ whole genome shotgun (WGS) entry which is preliminary data.</text>
</comment>
<accession>A0ACA9YG23</accession>
<dbReference type="EMBL" id="CALSDN010000016">
    <property type="protein sequence ID" value="CAH6723527.1"/>
    <property type="molecule type" value="Genomic_DNA"/>
</dbReference>
<sequence>MNQKIQSLTDMGFSPDQAKEALTMTNNDVEKAIGFLLGEVSEPNYASISKDDVPDIEELKHKQATIYKSPSQSQEFGPVNQGNHGNDSYEQDTYHQENVPPSLPSRDRVSEYDDNWSRPISSQVSISEQSDSDSELALPPLKPRTEDEPIVILSPDSGRFSNWIPILIQGLCQIDEVKYKLQRPLKSELGSKVKQIVDEMDNLNHNYTLNDILLANEDMLDYDEFISKIYEVINELYEDEYDDKFFQRLTKSKVQSLNDVENGDETEHGLELFQIDSDSKYSSLYHTFNEMFWGKNLETLGDIQFTKTADIITILYLGDYGDYNDKPIMLTDIFYPDYYSDKQTPKIIEKHEKFKQLDSYKKELANKSMKLTVFQGKKINNFMEQSKAFIQDDKILEALNNVSEKVAEEKSRINSELSELIKTQSETNVKNSKSYDFEGLSPYKLISVIINEFEYFHYLKKSDQWVHVNISKNLNIDQEFIPFEEVNSIVHQMSSQHTISPCLVYCKLEKLKESYSPTVEDKTAEANWELNEENNPKSDNDSSDGPPSADMEGVEATQEKNNLIDLS</sequence>
<proteinExistence type="predicted"/>